<dbReference type="CDD" id="cd01948">
    <property type="entry name" value="EAL"/>
    <property type="match status" value="1"/>
</dbReference>
<name>G9WWI2_9FIRM</name>
<dbReference type="SUPFAM" id="SSF141868">
    <property type="entry name" value="EAL domain-like"/>
    <property type="match status" value="1"/>
</dbReference>
<dbReference type="PATRIC" id="fig|796944.3.peg.2010"/>
<dbReference type="SMART" id="SM00052">
    <property type="entry name" value="EAL"/>
    <property type="match status" value="1"/>
</dbReference>
<dbReference type="HOGENOM" id="CLU_000445_70_57_9"/>
<organism evidence="2 3">
    <name type="scientific">Oribacterium asaccharolyticum ACB7</name>
    <dbReference type="NCBI Taxonomy" id="796944"/>
    <lineage>
        <taxon>Bacteria</taxon>
        <taxon>Bacillati</taxon>
        <taxon>Bacillota</taxon>
        <taxon>Clostridia</taxon>
        <taxon>Lachnospirales</taxon>
        <taxon>Lachnospiraceae</taxon>
        <taxon>Oribacterium</taxon>
    </lineage>
</organism>
<evidence type="ECO:0000313" key="2">
    <source>
        <dbReference type="EMBL" id="EHL09851.1"/>
    </source>
</evidence>
<dbReference type="PROSITE" id="PS50883">
    <property type="entry name" value="EAL"/>
    <property type="match status" value="1"/>
</dbReference>
<feature type="domain" description="EAL" evidence="1">
    <location>
        <begin position="33"/>
        <end position="285"/>
    </location>
</feature>
<dbReference type="Proteomes" id="UP000003527">
    <property type="component" value="Unassembled WGS sequence"/>
</dbReference>
<sequence>MEHEQNQGRPKKGIRKFPRSQQDKIDFSRLELEQYIESHIEEAIEKRWIKVYLQVNIRGLSRRVCGAEALSRWVDPKYGMIYPGDFIPVLEKSLKIHLLDFFVFEEVCRNIAKRRNRGEAVFPISLNFSRLDFDVERFLDKLDDLVALYKIPKSILHVEITESVVMHNEEYMKFAVRQLREQGYKVWMDDFGSGYSSLNLLKEFEFDTFKIDMRFLSDMGKKSLIIISSILYMAKEIGIHTVAEGVETEEQYQFLKAAGCERMQGYCFGRPEPIENWLAERIEENGVESGEDTFLYDRVGLVNILSPTPFVFDRLDETPTIYGFDTVLAMALVSEKAGKIKHLNWTKPYKKTIEDLGYEDIEEFQGILNDEKSLVVERIRDTISLAKDSLGIETTDFISRGQYCQIQVRRVTSKGNSYIYLLRIDILTNNDSFQKSNNLDNSLRPLYSMYDTVVLLDLQNNTLLPIYRTNAAEKIERSNDLTNDLDKYLHKYIHPDDFARCREFFNPSDMWERLGSNGEGFVLSYFRAKNKEKKYVWKRYILIRSEEAQDERRVIFGIHTLNMEKLSFIKDEAQMFFMENHEEQLGDAEMFQ</sequence>
<dbReference type="GO" id="GO:0071111">
    <property type="term" value="F:cyclic-guanylate-specific phosphodiesterase activity"/>
    <property type="evidence" value="ECO:0007669"/>
    <property type="project" value="InterPro"/>
</dbReference>
<reference evidence="2 3" key="1">
    <citation type="submission" date="2011-08" db="EMBL/GenBank/DDBJ databases">
        <title>The Genome Sequence of Oribacterium sp. ACB7.</title>
        <authorList>
            <consortium name="The Broad Institute Genome Sequencing Platform"/>
            <person name="Earl A."/>
            <person name="Ward D."/>
            <person name="Feldgarden M."/>
            <person name="Gevers D."/>
            <person name="Sizova M."/>
            <person name="Hazen A."/>
            <person name="Epstein S."/>
            <person name="Young S.K."/>
            <person name="Zeng Q."/>
            <person name="Gargeya S."/>
            <person name="Fitzgerald M."/>
            <person name="Haas B."/>
            <person name="Abouelleil A."/>
            <person name="Alvarado L."/>
            <person name="Arachchi H.M."/>
            <person name="Berlin A."/>
            <person name="Brown A."/>
            <person name="Chapman S.B."/>
            <person name="Chen Z."/>
            <person name="Dunbar C."/>
            <person name="Freedman E."/>
            <person name="Gearin G."/>
            <person name="Gellesch M."/>
            <person name="Goldberg J."/>
            <person name="Griggs A."/>
            <person name="Gujja S."/>
            <person name="Heiman D."/>
            <person name="Howarth C."/>
            <person name="Larson L."/>
            <person name="Lui A."/>
            <person name="MacDonald P.J.P."/>
            <person name="Montmayeur A."/>
            <person name="Murphy C."/>
            <person name="Neiman D."/>
            <person name="Pearson M."/>
            <person name="Priest M."/>
            <person name="Roberts A."/>
            <person name="Saif S."/>
            <person name="Shea T."/>
            <person name="Shenoy N."/>
            <person name="Sisk P."/>
            <person name="Stolte C."/>
            <person name="Sykes S."/>
            <person name="Wortman J."/>
            <person name="Nusbaum C."/>
            <person name="Birren B."/>
        </authorList>
    </citation>
    <scope>NUCLEOTIDE SEQUENCE [LARGE SCALE GENOMIC DNA]</scope>
    <source>
        <strain evidence="2 3">ACB7</strain>
    </source>
</reference>
<keyword evidence="3" id="KW-1185">Reference proteome</keyword>
<dbReference type="EMBL" id="AFZD01000020">
    <property type="protein sequence ID" value="EHL09851.1"/>
    <property type="molecule type" value="Genomic_DNA"/>
</dbReference>
<dbReference type="InterPro" id="IPR035919">
    <property type="entry name" value="EAL_sf"/>
</dbReference>
<dbReference type="PANTHER" id="PTHR33121:SF71">
    <property type="entry name" value="OXYGEN SENSOR PROTEIN DOSP"/>
    <property type="match status" value="1"/>
</dbReference>
<dbReference type="Gene3D" id="3.20.20.450">
    <property type="entry name" value="EAL domain"/>
    <property type="match status" value="1"/>
</dbReference>
<comment type="caution">
    <text evidence="2">The sequence shown here is derived from an EMBL/GenBank/DDBJ whole genome shotgun (WGS) entry which is preliminary data.</text>
</comment>
<evidence type="ECO:0000259" key="1">
    <source>
        <dbReference type="PROSITE" id="PS50883"/>
    </source>
</evidence>
<dbReference type="Pfam" id="PF00563">
    <property type="entry name" value="EAL"/>
    <property type="match status" value="1"/>
</dbReference>
<protein>
    <recommendedName>
        <fullName evidence="1">EAL domain-containing protein</fullName>
    </recommendedName>
</protein>
<accession>G9WWI2</accession>
<dbReference type="InterPro" id="IPR001633">
    <property type="entry name" value="EAL_dom"/>
</dbReference>
<dbReference type="PANTHER" id="PTHR33121">
    <property type="entry name" value="CYCLIC DI-GMP PHOSPHODIESTERASE PDEF"/>
    <property type="match status" value="1"/>
</dbReference>
<gene>
    <name evidence="2" type="ORF">HMPREF9624_01266</name>
</gene>
<evidence type="ECO:0000313" key="3">
    <source>
        <dbReference type="Proteomes" id="UP000003527"/>
    </source>
</evidence>
<proteinExistence type="predicted"/>
<dbReference type="AlphaFoldDB" id="G9WWI2"/>
<dbReference type="InterPro" id="IPR050706">
    <property type="entry name" value="Cyclic-di-GMP_PDE-like"/>
</dbReference>